<proteinExistence type="predicted"/>
<dbReference type="AlphaFoldDB" id="X1KLT1"/>
<reference evidence="1" key="1">
    <citation type="journal article" date="2014" name="Front. Microbiol.">
        <title>High frequency of phylogenetically diverse reductive dehalogenase-homologous genes in deep subseafloor sedimentary metagenomes.</title>
        <authorList>
            <person name="Kawai M."/>
            <person name="Futagami T."/>
            <person name="Toyoda A."/>
            <person name="Takaki Y."/>
            <person name="Nishi S."/>
            <person name="Hori S."/>
            <person name="Arai W."/>
            <person name="Tsubouchi T."/>
            <person name="Morono Y."/>
            <person name="Uchiyama I."/>
            <person name="Ito T."/>
            <person name="Fujiyama A."/>
            <person name="Inagaki F."/>
            <person name="Takami H."/>
        </authorList>
    </citation>
    <scope>NUCLEOTIDE SEQUENCE</scope>
    <source>
        <strain evidence="1">Expedition CK06-06</strain>
    </source>
</reference>
<evidence type="ECO:0000313" key="1">
    <source>
        <dbReference type="EMBL" id="GAH94560.1"/>
    </source>
</evidence>
<sequence>TIPNYTLIAEKADISINEKSDIYKTMTSVKAESNEGLYPMHELGDKPIGFSKEKAIKLTRNWVNKVYNKKGRLFTSNLKEVVPLVVAEVNLDGNTEEEKEETFAYSVRFSNMYDGIRNSFRYL</sequence>
<comment type="caution">
    <text evidence="1">The sequence shown here is derived from an EMBL/GenBank/DDBJ whole genome shotgun (WGS) entry which is preliminary data.</text>
</comment>
<accession>X1KLT1</accession>
<organism evidence="1">
    <name type="scientific">marine sediment metagenome</name>
    <dbReference type="NCBI Taxonomy" id="412755"/>
    <lineage>
        <taxon>unclassified sequences</taxon>
        <taxon>metagenomes</taxon>
        <taxon>ecological metagenomes</taxon>
    </lineage>
</organism>
<dbReference type="EMBL" id="BARV01002651">
    <property type="protein sequence ID" value="GAH94560.1"/>
    <property type="molecule type" value="Genomic_DNA"/>
</dbReference>
<protein>
    <submittedName>
        <fullName evidence="1">Uncharacterized protein</fullName>
    </submittedName>
</protein>
<feature type="non-terminal residue" evidence="1">
    <location>
        <position position="1"/>
    </location>
</feature>
<name>X1KLT1_9ZZZZ</name>
<gene>
    <name evidence="1" type="ORF">S06H3_06736</name>
</gene>